<evidence type="ECO:0000256" key="1">
    <source>
        <dbReference type="ARBA" id="ARBA00022737"/>
    </source>
</evidence>
<name>A0AAN7TUQ9_9MYCE</name>
<evidence type="ECO:0000259" key="5">
    <source>
        <dbReference type="PROSITE" id="PS50059"/>
    </source>
</evidence>
<dbReference type="AlphaFoldDB" id="A0AAN7TUQ9"/>
<dbReference type="EC" id="5.2.1.8" evidence="3"/>
<dbReference type="Gene3D" id="1.25.40.10">
    <property type="entry name" value="Tetratricopeptide repeat domain"/>
    <property type="match status" value="1"/>
</dbReference>
<dbReference type="Gene3D" id="3.10.50.40">
    <property type="match status" value="1"/>
</dbReference>
<comment type="caution">
    <text evidence="6">The sequence shown here is derived from an EMBL/GenBank/DDBJ whole genome shotgun (WGS) entry which is preliminary data.</text>
</comment>
<organism evidence="6 7">
    <name type="scientific">Dictyostelium firmibasis</name>
    <dbReference type="NCBI Taxonomy" id="79012"/>
    <lineage>
        <taxon>Eukaryota</taxon>
        <taxon>Amoebozoa</taxon>
        <taxon>Evosea</taxon>
        <taxon>Eumycetozoa</taxon>
        <taxon>Dictyostelia</taxon>
        <taxon>Dictyosteliales</taxon>
        <taxon>Dictyosteliaceae</taxon>
        <taxon>Dictyostelium</taxon>
    </lineage>
</organism>
<evidence type="ECO:0000256" key="2">
    <source>
        <dbReference type="ARBA" id="ARBA00022803"/>
    </source>
</evidence>
<feature type="compositionally biased region" description="Low complexity" evidence="4">
    <location>
        <begin position="672"/>
        <end position="697"/>
    </location>
</feature>
<dbReference type="EMBL" id="JAVFKY010000002">
    <property type="protein sequence ID" value="KAK5580164.1"/>
    <property type="molecule type" value="Genomic_DNA"/>
</dbReference>
<accession>A0AAN7TUQ9</accession>
<keyword evidence="3" id="KW-0413">Isomerase</keyword>
<comment type="catalytic activity">
    <reaction evidence="3">
        <text>[protein]-peptidylproline (omega=180) = [protein]-peptidylproline (omega=0)</text>
        <dbReference type="Rhea" id="RHEA:16237"/>
        <dbReference type="Rhea" id="RHEA-COMP:10747"/>
        <dbReference type="Rhea" id="RHEA-COMP:10748"/>
        <dbReference type="ChEBI" id="CHEBI:83833"/>
        <dbReference type="ChEBI" id="CHEBI:83834"/>
        <dbReference type="EC" id="5.2.1.8"/>
    </reaction>
</comment>
<keyword evidence="2" id="KW-0802">TPR repeat</keyword>
<reference evidence="6 7" key="1">
    <citation type="submission" date="2023-11" db="EMBL/GenBank/DDBJ databases">
        <title>Dfirmibasis_genome.</title>
        <authorList>
            <person name="Edelbroek B."/>
            <person name="Kjellin J."/>
            <person name="Jerlstrom-Hultqvist J."/>
            <person name="Soderbom F."/>
        </authorList>
    </citation>
    <scope>NUCLEOTIDE SEQUENCE [LARGE SCALE GENOMIC DNA]</scope>
    <source>
        <strain evidence="6 7">TNS-C-14</strain>
    </source>
</reference>
<keyword evidence="7" id="KW-1185">Reference proteome</keyword>
<evidence type="ECO:0000313" key="6">
    <source>
        <dbReference type="EMBL" id="KAK5580164.1"/>
    </source>
</evidence>
<feature type="region of interest" description="Disordered" evidence="4">
    <location>
        <begin position="295"/>
        <end position="315"/>
    </location>
</feature>
<feature type="domain" description="PPIase FKBP-type" evidence="5">
    <location>
        <begin position="388"/>
        <end position="472"/>
    </location>
</feature>
<dbReference type="Proteomes" id="UP001344447">
    <property type="component" value="Unassembled WGS sequence"/>
</dbReference>
<dbReference type="PANTHER" id="PTHR46512:SF6">
    <property type="entry name" value="PEPTIDYLPROLYL ISOMERASE"/>
    <property type="match status" value="1"/>
</dbReference>
<feature type="compositionally biased region" description="Low complexity" evidence="4">
    <location>
        <begin position="304"/>
        <end position="315"/>
    </location>
</feature>
<dbReference type="Pfam" id="PF00254">
    <property type="entry name" value="FKBP_C"/>
    <property type="match status" value="1"/>
</dbReference>
<evidence type="ECO:0000256" key="3">
    <source>
        <dbReference type="PROSITE-ProRule" id="PRU00277"/>
    </source>
</evidence>
<gene>
    <name evidence="6" type="ORF">RB653_000177</name>
</gene>
<dbReference type="InterPro" id="IPR046357">
    <property type="entry name" value="PPIase_dom_sf"/>
</dbReference>
<dbReference type="InterPro" id="IPR001179">
    <property type="entry name" value="PPIase_FKBP_dom"/>
</dbReference>
<evidence type="ECO:0000256" key="4">
    <source>
        <dbReference type="SAM" id="MobiDB-lite"/>
    </source>
</evidence>
<evidence type="ECO:0000313" key="7">
    <source>
        <dbReference type="Proteomes" id="UP001344447"/>
    </source>
</evidence>
<dbReference type="PANTHER" id="PTHR46512">
    <property type="entry name" value="PEPTIDYLPROLYL ISOMERASE"/>
    <property type="match status" value="1"/>
</dbReference>
<dbReference type="SUPFAM" id="SSF48452">
    <property type="entry name" value="TPR-like"/>
    <property type="match status" value="1"/>
</dbReference>
<dbReference type="SUPFAM" id="SSF54534">
    <property type="entry name" value="FKBP-like"/>
    <property type="match status" value="1"/>
</dbReference>
<protein>
    <recommendedName>
        <fullName evidence="3">peptidylprolyl isomerase</fullName>
        <ecNumber evidence="3">5.2.1.8</ecNumber>
    </recommendedName>
</protein>
<dbReference type="PROSITE" id="PS50059">
    <property type="entry name" value="FKBP_PPIASE"/>
    <property type="match status" value="1"/>
</dbReference>
<dbReference type="InterPro" id="IPR011990">
    <property type="entry name" value="TPR-like_helical_dom_sf"/>
</dbReference>
<keyword evidence="3" id="KW-0697">Rotamase</keyword>
<sequence length="697" mass="80112">MLDINNKLNESNEDRGTSEKPLVTKEEEPKKPINFGDYTGIESFRVIFIPSNQDIQPYEVSVSTKESIQTQLDNILNSNYRVMESITKRDSSYVLFPLVNSLTCGLIPNPRASNLFRKKVLLGNALFISFKTIYRDISIEDFLKVEKFISKNLYVQDFENICKSKDHDLVSLITKRSNFQIEKDIWIYKKNQLQVLHEIKFMINDTIFQFKLNTISLKPSGPFYSEFSFDGISFVSKILPQKTTSINSLGNRVLIYLIWRQQKLLFGCNDQFIDSSYEEHKIELENYFKLHKESTQTSKENKTSTETSTNLTTTTTTTAEEFKDTSKSIATDKFKDISSSTVDADKNEEIQLYGITIKKIHPVISIKGKEIYKHVIKSGNGSVYPTIGNSITISYSTRLPNGKIIHDKQKQSIIIGETNCIIGIHYALTSMSLGEHSIIVLDPHYAYGDLGLPGLITPHTKLIVLIEASNQLNTREKSNHDTLIKMNTAEKISAIRTGSELAKNNFNSNRLGRSLRDYKSLENYYSLDFLSKVTQEEWDEIQTLASTNCINMAIVYSKLNRWDRTLHCLKLAIDYDEESSKTHYWISKCYKNGQNYEDAIKEIKLAQKYDSESPNPKMTNDQYKKELEHLNKLLANQELEERKMYKRIFDNLAEEDNQVQTEMEDDLLFNQGNSGDNENIDINNNNDNNSTIGYSNN</sequence>
<feature type="region of interest" description="Disordered" evidence="4">
    <location>
        <begin position="669"/>
        <end position="697"/>
    </location>
</feature>
<keyword evidence="1" id="KW-0677">Repeat</keyword>
<dbReference type="InterPro" id="IPR050754">
    <property type="entry name" value="FKBP4/5/8-like"/>
</dbReference>
<proteinExistence type="predicted"/>
<dbReference type="GO" id="GO:0003755">
    <property type="term" value="F:peptidyl-prolyl cis-trans isomerase activity"/>
    <property type="evidence" value="ECO:0007669"/>
    <property type="project" value="UniProtKB-KW"/>
</dbReference>
<feature type="compositionally biased region" description="Basic and acidic residues" evidence="4">
    <location>
        <begin position="10"/>
        <end position="31"/>
    </location>
</feature>
<feature type="region of interest" description="Disordered" evidence="4">
    <location>
        <begin position="1"/>
        <end position="31"/>
    </location>
</feature>